<keyword evidence="1" id="KW-0812">Transmembrane</keyword>
<organism evidence="2 3">
    <name type="scientific">Effusibacillus lacus</name>
    <dbReference type="NCBI Taxonomy" id="1348429"/>
    <lineage>
        <taxon>Bacteria</taxon>
        <taxon>Bacillati</taxon>
        <taxon>Bacillota</taxon>
        <taxon>Bacilli</taxon>
        <taxon>Bacillales</taxon>
        <taxon>Alicyclobacillaceae</taxon>
        <taxon>Effusibacillus</taxon>
    </lineage>
</organism>
<keyword evidence="3" id="KW-1185">Reference proteome</keyword>
<evidence type="ECO:0000313" key="3">
    <source>
        <dbReference type="Proteomes" id="UP000217785"/>
    </source>
</evidence>
<dbReference type="AlphaFoldDB" id="A0A292YP30"/>
<dbReference type="Pfam" id="PF14034">
    <property type="entry name" value="Spore_YtrH"/>
    <property type="match status" value="1"/>
</dbReference>
<evidence type="ECO:0000256" key="1">
    <source>
        <dbReference type="SAM" id="Phobius"/>
    </source>
</evidence>
<reference evidence="3" key="1">
    <citation type="submission" date="2017-07" db="EMBL/GenBank/DDBJ databases">
        <title>Draft genome sequence of Effusibacillus lacus strain skLN1.</title>
        <authorList>
            <person name="Watanabe M."/>
            <person name="Kojima H."/>
            <person name="Fukui M."/>
        </authorList>
    </citation>
    <scope>NUCLEOTIDE SEQUENCE [LARGE SCALE GENOMIC DNA]</scope>
    <source>
        <strain evidence="3">skLN1</strain>
    </source>
</reference>
<dbReference type="InterPro" id="IPR025689">
    <property type="entry name" value="Spore_YtrH"/>
</dbReference>
<proteinExistence type="predicted"/>
<dbReference type="RefSeq" id="WP_096181957.1">
    <property type="nucleotide sequence ID" value="NZ_BDUF01000053.1"/>
</dbReference>
<dbReference type="OrthoDB" id="2381692at2"/>
<feature type="transmembrane region" description="Helical" evidence="1">
    <location>
        <begin position="82"/>
        <end position="103"/>
    </location>
</feature>
<keyword evidence="1" id="KW-0472">Membrane</keyword>
<accession>A0A292YP30</accession>
<feature type="transmembrane region" description="Helical" evidence="1">
    <location>
        <begin position="7"/>
        <end position="31"/>
    </location>
</feature>
<name>A0A292YP30_9BACL</name>
<keyword evidence="1" id="KW-1133">Transmembrane helix</keyword>
<evidence type="ECO:0000313" key="2">
    <source>
        <dbReference type="EMBL" id="GAX90245.1"/>
    </source>
</evidence>
<gene>
    <name evidence="2" type="ORF">EFBL_1871</name>
</gene>
<comment type="caution">
    <text evidence="2">The sequence shown here is derived from an EMBL/GenBank/DDBJ whole genome shotgun (WGS) entry which is preliminary data.</text>
</comment>
<sequence>MGFLSTVIIDFCVALGMVLGGSMIGAVGALITHHPPMDTMLKLADQLKIWALLAALGGSMDTLKIIGDGVWEFKFNPVLKQFAYLVACFLGCQTGFYLVKWIVLGRES</sequence>
<dbReference type="Proteomes" id="UP000217785">
    <property type="component" value="Unassembled WGS sequence"/>
</dbReference>
<dbReference type="EMBL" id="BDUF01000053">
    <property type="protein sequence ID" value="GAX90245.1"/>
    <property type="molecule type" value="Genomic_DNA"/>
</dbReference>
<protein>
    <submittedName>
        <fullName evidence="2">Sporulation protein</fullName>
    </submittedName>
</protein>